<name>A0A7C9J5C7_9RHOB</name>
<evidence type="ECO:0000256" key="6">
    <source>
        <dbReference type="ARBA" id="ARBA00022777"/>
    </source>
</evidence>
<evidence type="ECO:0000313" key="14">
    <source>
        <dbReference type="Proteomes" id="UP000480350"/>
    </source>
</evidence>
<dbReference type="Pfam" id="PF08544">
    <property type="entry name" value="GHMP_kinases_C"/>
    <property type="match status" value="1"/>
</dbReference>
<dbReference type="InterPro" id="IPR004424">
    <property type="entry name" value="IspE"/>
</dbReference>
<dbReference type="PIRSF" id="PIRSF010376">
    <property type="entry name" value="IspE"/>
    <property type="match status" value="1"/>
</dbReference>
<feature type="active site" evidence="10">
    <location>
        <position position="9"/>
    </location>
</feature>
<dbReference type="PANTHER" id="PTHR43527:SF2">
    <property type="entry name" value="4-DIPHOSPHOCYTIDYL-2-C-METHYL-D-ERYTHRITOL KINASE, CHLOROPLASTIC"/>
    <property type="match status" value="1"/>
</dbReference>
<evidence type="ECO:0000256" key="7">
    <source>
        <dbReference type="ARBA" id="ARBA00022840"/>
    </source>
</evidence>
<comment type="function">
    <text evidence="10">Catalyzes the phosphorylation of the position 2 hydroxy group of 4-diphosphocytidyl-2C-methyl-D-erythritol.</text>
</comment>
<evidence type="ECO:0000259" key="11">
    <source>
        <dbReference type="Pfam" id="PF00288"/>
    </source>
</evidence>
<reference evidence="13 14" key="2">
    <citation type="submission" date="2020-03" db="EMBL/GenBank/DDBJ databases">
        <title>Kangsaoukella pontilimi gen. nov., sp. nov., a new member of the family Rhodobacteraceae isolated from a tidal mudflat.</title>
        <authorList>
            <person name="Kim I.S."/>
        </authorList>
    </citation>
    <scope>NUCLEOTIDE SEQUENCE [LARGE SCALE GENOMIC DNA]</scope>
    <source>
        <strain evidence="13 14">GH1-50</strain>
    </source>
</reference>
<evidence type="ECO:0000259" key="12">
    <source>
        <dbReference type="Pfam" id="PF08544"/>
    </source>
</evidence>
<dbReference type="NCBIfam" id="NF011202">
    <property type="entry name" value="PRK14608.1"/>
    <property type="match status" value="1"/>
</dbReference>
<keyword evidence="6 10" id="KW-0418">Kinase</keyword>
<dbReference type="GO" id="GO:0050515">
    <property type="term" value="F:4-(cytidine 5'-diphospho)-2-C-methyl-D-erythritol kinase activity"/>
    <property type="evidence" value="ECO:0007669"/>
    <property type="project" value="UniProtKB-UniRule"/>
</dbReference>
<keyword evidence="7 10" id="KW-0067">ATP-binding</keyword>
<dbReference type="GO" id="GO:0005524">
    <property type="term" value="F:ATP binding"/>
    <property type="evidence" value="ECO:0007669"/>
    <property type="project" value="UniProtKB-UniRule"/>
</dbReference>
<dbReference type="InterPro" id="IPR020568">
    <property type="entry name" value="Ribosomal_Su5_D2-typ_SF"/>
</dbReference>
<proteinExistence type="inferred from homology"/>
<feature type="active site" evidence="10">
    <location>
        <position position="127"/>
    </location>
</feature>
<protein>
    <recommendedName>
        <fullName evidence="3 10">4-diphosphocytidyl-2-C-methyl-D-erythritol kinase</fullName>
        <shortName evidence="10">CMK</shortName>
        <ecNumber evidence="2 10">2.7.1.148</ecNumber>
    </recommendedName>
    <alternativeName>
        <fullName evidence="9 10">4-(cytidine-5'-diphospho)-2-C-methyl-D-erythritol kinase</fullName>
    </alternativeName>
</protein>
<dbReference type="InterPro" id="IPR014721">
    <property type="entry name" value="Ribsml_uS5_D2-typ_fold_subgr"/>
</dbReference>
<dbReference type="Gene3D" id="3.30.70.890">
    <property type="entry name" value="GHMP kinase, C-terminal domain"/>
    <property type="match status" value="1"/>
</dbReference>
<dbReference type="SUPFAM" id="SSF55060">
    <property type="entry name" value="GHMP Kinase, C-terminal domain"/>
    <property type="match status" value="1"/>
</dbReference>
<feature type="binding site" evidence="10">
    <location>
        <begin position="88"/>
        <end position="98"/>
    </location>
    <ligand>
        <name>ATP</name>
        <dbReference type="ChEBI" id="CHEBI:30616"/>
    </ligand>
</feature>
<dbReference type="EC" id="2.7.1.148" evidence="2 10"/>
<reference evidence="13 14" key="1">
    <citation type="submission" date="2019-12" db="EMBL/GenBank/DDBJ databases">
        <authorList>
            <person name="Lee S.D."/>
        </authorList>
    </citation>
    <scope>NUCLEOTIDE SEQUENCE [LARGE SCALE GENOMIC DNA]</scope>
    <source>
        <strain evidence="13 14">GH1-50</strain>
    </source>
</reference>
<dbReference type="UniPathway" id="UPA00056">
    <property type="reaction ID" value="UER00094"/>
</dbReference>
<comment type="pathway">
    <text evidence="10">Isoprenoid biosynthesis; isopentenyl diphosphate biosynthesis via DXP pathway; isopentenyl diphosphate from 1-deoxy-D-xylulose 5-phosphate: step 3/6.</text>
</comment>
<dbReference type="RefSeq" id="WP_160765213.1">
    <property type="nucleotide sequence ID" value="NZ_WUPT01000003.1"/>
</dbReference>
<gene>
    <name evidence="10" type="primary">ispE</name>
    <name evidence="13" type="ORF">GQ651_15660</name>
</gene>
<accession>A0A7C9J5C7</accession>
<keyword evidence="5 10" id="KW-0547">Nucleotide-binding</keyword>
<dbReference type="Proteomes" id="UP000480350">
    <property type="component" value="Unassembled WGS sequence"/>
</dbReference>
<dbReference type="SUPFAM" id="SSF54211">
    <property type="entry name" value="Ribosomal protein S5 domain 2-like"/>
    <property type="match status" value="1"/>
</dbReference>
<evidence type="ECO:0000256" key="3">
    <source>
        <dbReference type="ARBA" id="ARBA00017473"/>
    </source>
</evidence>
<dbReference type="NCBIfam" id="TIGR00154">
    <property type="entry name" value="ispE"/>
    <property type="match status" value="1"/>
</dbReference>
<feature type="domain" description="GHMP kinase N-terminal" evidence="11">
    <location>
        <begin position="66"/>
        <end position="133"/>
    </location>
</feature>
<dbReference type="EMBL" id="WUPT01000003">
    <property type="protein sequence ID" value="MXQ09281.1"/>
    <property type="molecule type" value="Genomic_DNA"/>
</dbReference>
<dbReference type="InterPro" id="IPR006204">
    <property type="entry name" value="GHMP_kinase_N_dom"/>
</dbReference>
<dbReference type="AlphaFoldDB" id="A0A7C9J5C7"/>
<comment type="similarity">
    <text evidence="1 10">Belongs to the GHMP kinase family. IspE subfamily.</text>
</comment>
<keyword evidence="14" id="KW-1185">Reference proteome</keyword>
<evidence type="ECO:0000256" key="4">
    <source>
        <dbReference type="ARBA" id="ARBA00022679"/>
    </source>
</evidence>
<dbReference type="InterPro" id="IPR036554">
    <property type="entry name" value="GHMP_kinase_C_sf"/>
</dbReference>
<dbReference type="PANTHER" id="PTHR43527">
    <property type="entry name" value="4-DIPHOSPHOCYTIDYL-2-C-METHYL-D-ERYTHRITOL KINASE, CHLOROPLASTIC"/>
    <property type="match status" value="1"/>
</dbReference>
<evidence type="ECO:0000256" key="8">
    <source>
        <dbReference type="ARBA" id="ARBA00023229"/>
    </source>
</evidence>
<feature type="domain" description="GHMP kinase C-terminal" evidence="12">
    <location>
        <begin position="195"/>
        <end position="263"/>
    </location>
</feature>
<dbReference type="GO" id="GO:0019288">
    <property type="term" value="P:isopentenyl diphosphate biosynthetic process, methylerythritol 4-phosphate pathway"/>
    <property type="evidence" value="ECO:0007669"/>
    <property type="project" value="UniProtKB-UniRule"/>
</dbReference>
<evidence type="ECO:0000256" key="9">
    <source>
        <dbReference type="ARBA" id="ARBA00032554"/>
    </source>
</evidence>
<comment type="caution">
    <text evidence="13">The sequence shown here is derived from an EMBL/GenBank/DDBJ whole genome shotgun (WGS) entry which is preliminary data.</text>
</comment>
<evidence type="ECO:0000256" key="10">
    <source>
        <dbReference type="HAMAP-Rule" id="MF_00061"/>
    </source>
</evidence>
<dbReference type="Pfam" id="PF00288">
    <property type="entry name" value="GHMP_kinases_N"/>
    <property type="match status" value="1"/>
</dbReference>
<dbReference type="GO" id="GO:0016114">
    <property type="term" value="P:terpenoid biosynthetic process"/>
    <property type="evidence" value="ECO:0007669"/>
    <property type="project" value="UniProtKB-UniRule"/>
</dbReference>
<sequence length="274" mass="29326">MVEVFAPAKVNLSLHVTGQRPDGYHLLDSYVCFADIGDRVTVAKADETSLSVTGPFAKAIPTGADNLVLRAAELLGVSAHITLEKNLPAAAGIGGGSSDAAATLMALTDLYNIPVPDRDAVLTLGADVPVCLMRGQVRMRGIGDDLAYITESRMGWPMVLVNPGVSVSTPEVFRRLARKTNEPMPDDILEDTYNEFPDWLGHQRNDLEAPAIELEPVILDVLDALRAETGCRIARMSGSGATCFALFDEDDQASDAVAAIRDAHPDWWAVVAIS</sequence>
<keyword evidence="4 10" id="KW-0808">Transferase</keyword>
<evidence type="ECO:0000256" key="1">
    <source>
        <dbReference type="ARBA" id="ARBA00009684"/>
    </source>
</evidence>
<keyword evidence="8 10" id="KW-0414">Isoprene biosynthesis</keyword>
<evidence type="ECO:0000313" key="13">
    <source>
        <dbReference type="EMBL" id="MXQ09281.1"/>
    </source>
</evidence>
<dbReference type="Gene3D" id="3.30.230.10">
    <property type="match status" value="1"/>
</dbReference>
<dbReference type="InterPro" id="IPR013750">
    <property type="entry name" value="GHMP_kinase_C_dom"/>
</dbReference>
<comment type="catalytic activity">
    <reaction evidence="10">
        <text>4-CDP-2-C-methyl-D-erythritol + ATP = 4-CDP-2-C-methyl-D-erythritol 2-phosphate + ADP + H(+)</text>
        <dbReference type="Rhea" id="RHEA:18437"/>
        <dbReference type="ChEBI" id="CHEBI:15378"/>
        <dbReference type="ChEBI" id="CHEBI:30616"/>
        <dbReference type="ChEBI" id="CHEBI:57823"/>
        <dbReference type="ChEBI" id="CHEBI:57919"/>
        <dbReference type="ChEBI" id="CHEBI:456216"/>
        <dbReference type="EC" id="2.7.1.148"/>
    </reaction>
</comment>
<evidence type="ECO:0000256" key="5">
    <source>
        <dbReference type="ARBA" id="ARBA00022741"/>
    </source>
</evidence>
<organism evidence="13 14">
    <name type="scientific">Kangsaoukella pontilimi</name>
    <dbReference type="NCBI Taxonomy" id="2691042"/>
    <lineage>
        <taxon>Bacteria</taxon>
        <taxon>Pseudomonadati</taxon>
        <taxon>Pseudomonadota</taxon>
        <taxon>Alphaproteobacteria</taxon>
        <taxon>Rhodobacterales</taxon>
        <taxon>Paracoccaceae</taxon>
        <taxon>Kangsaoukella</taxon>
    </lineage>
</organism>
<evidence type="ECO:0000256" key="2">
    <source>
        <dbReference type="ARBA" id="ARBA00012052"/>
    </source>
</evidence>
<dbReference type="HAMAP" id="MF_00061">
    <property type="entry name" value="IspE"/>
    <property type="match status" value="1"/>
</dbReference>